<keyword evidence="3" id="KW-1185">Reference proteome</keyword>
<sequence>MSDLTVLEDDWYRSAKTPDDRSPESFFLAFKLMDKLTAHRRYGWVIERCCTDMDRKQRREEFERWKSGKGVSYWTDQRARLSAIRTAGTLIEASEPYAEDSLHRISNVPQVIPTSTPIGSPTLTMQSEPLGLKDLELPLPAFTSPAYTSTTLDASNTVETVPDPVPTISGEGDESLLIDETEREVLLSQIESIGHECEPQGDEGCLTCLFKSYQRLCAAALHQNELRITDVADVVALLGVLVPFKATERMKSIFQEKTLDDLRRSDEEWPDVGFNETLVTSAVRHCMRGQKGRVSQLLRPLEENHRRIKLLLETRLEYLPLEEVKDLSEMDFTVKHVGPVMEAFVDSKRASSRFPNKDCETQKRLDIKPDRPDLSVMVGKTEVAFGEITGTYMRLKEATRGMFVLEEVGAFTIPVTVEMITSFMTNIQTLMIAQADIEKIAAGPLDQLKRSWGYKDLDKNKRLLVQGSKGRKAVRRSEPEGADGALELGQAQPRN</sequence>
<accession>A0A9P6K8B4</accession>
<evidence type="ECO:0000256" key="1">
    <source>
        <dbReference type="SAM" id="MobiDB-lite"/>
    </source>
</evidence>
<comment type="caution">
    <text evidence="2">The sequence shown here is derived from an EMBL/GenBank/DDBJ whole genome shotgun (WGS) entry which is preliminary data.</text>
</comment>
<feature type="region of interest" description="Disordered" evidence="1">
    <location>
        <begin position="153"/>
        <end position="174"/>
    </location>
</feature>
<reference evidence="2" key="1">
    <citation type="journal article" date="2020" name="Fungal Divers.">
        <title>Resolving the Mortierellaceae phylogeny through synthesis of multi-gene phylogenetics and phylogenomics.</title>
        <authorList>
            <person name="Vandepol N."/>
            <person name="Liber J."/>
            <person name="Desiro A."/>
            <person name="Na H."/>
            <person name="Kennedy M."/>
            <person name="Barry K."/>
            <person name="Grigoriev I.V."/>
            <person name="Miller A.N."/>
            <person name="O'Donnell K."/>
            <person name="Stajich J.E."/>
            <person name="Bonito G."/>
        </authorList>
    </citation>
    <scope>NUCLEOTIDE SEQUENCE</scope>
    <source>
        <strain evidence="2">NRRL 2591</strain>
    </source>
</reference>
<dbReference type="Proteomes" id="UP000723463">
    <property type="component" value="Unassembled WGS sequence"/>
</dbReference>
<dbReference type="EMBL" id="JAAAXW010000007">
    <property type="protein sequence ID" value="KAF9551037.1"/>
    <property type="molecule type" value="Genomic_DNA"/>
</dbReference>
<gene>
    <name evidence="2" type="ORF">EC957_010805</name>
</gene>
<evidence type="ECO:0000313" key="2">
    <source>
        <dbReference type="EMBL" id="KAF9551037.1"/>
    </source>
</evidence>
<organism evidence="2 3">
    <name type="scientific">Mortierella hygrophila</name>
    <dbReference type="NCBI Taxonomy" id="979708"/>
    <lineage>
        <taxon>Eukaryota</taxon>
        <taxon>Fungi</taxon>
        <taxon>Fungi incertae sedis</taxon>
        <taxon>Mucoromycota</taxon>
        <taxon>Mortierellomycotina</taxon>
        <taxon>Mortierellomycetes</taxon>
        <taxon>Mortierellales</taxon>
        <taxon>Mortierellaceae</taxon>
        <taxon>Mortierella</taxon>
    </lineage>
</organism>
<proteinExistence type="predicted"/>
<protein>
    <submittedName>
        <fullName evidence="2">Uncharacterized protein</fullName>
    </submittedName>
</protein>
<evidence type="ECO:0000313" key="3">
    <source>
        <dbReference type="Proteomes" id="UP000723463"/>
    </source>
</evidence>
<feature type="region of interest" description="Disordered" evidence="1">
    <location>
        <begin position="468"/>
        <end position="495"/>
    </location>
</feature>
<dbReference type="AlphaFoldDB" id="A0A9P6K8B4"/>
<name>A0A9P6K8B4_9FUNG</name>